<dbReference type="InterPro" id="IPR036390">
    <property type="entry name" value="WH_DNA-bd_sf"/>
</dbReference>
<dbReference type="InterPro" id="IPR035897">
    <property type="entry name" value="Toll_tir_struct_dom_sf"/>
</dbReference>
<dbReference type="Gene3D" id="1.10.8.430">
    <property type="entry name" value="Helical domain of apoptotic protease-activating factors"/>
    <property type="match status" value="1"/>
</dbReference>
<organism evidence="5 6">
    <name type="scientific">Mucuna pruriens</name>
    <name type="common">Velvet bean</name>
    <name type="synonym">Dolichos pruriens</name>
    <dbReference type="NCBI Taxonomy" id="157652"/>
    <lineage>
        <taxon>Eukaryota</taxon>
        <taxon>Viridiplantae</taxon>
        <taxon>Streptophyta</taxon>
        <taxon>Embryophyta</taxon>
        <taxon>Tracheophyta</taxon>
        <taxon>Spermatophyta</taxon>
        <taxon>Magnoliopsida</taxon>
        <taxon>eudicotyledons</taxon>
        <taxon>Gunneridae</taxon>
        <taxon>Pentapetalae</taxon>
        <taxon>rosids</taxon>
        <taxon>fabids</taxon>
        <taxon>Fabales</taxon>
        <taxon>Fabaceae</taxon>
        <taxon>Papilionoideae</taxon>
        <taxon>50 kb inversion clade</taxon>
        <taxon>NPAAA clade</taxon>
        <taxon>indigoferoid/millettioid clade</taxon>
        <taxon>Phaseoleae</taxon>
        <taxon>Mucuna</taxon>
    </lineage>
</organism>
<feature type="non-terminal residue" evidence="5">
    <location>
        <position position="1352"/>
    </location>
</feature>
<evidence type="ECO:0000256" key="3">
    <source>
        <dbReference type="ARBA" id="ARBA00022821"/>
    </source>
</evidence>
<dbReference type="InterPro" id="IPR058192">
    <property type="entry name" value="WHD_ROQ1-like"/>
</dbReference>
<evidence type="ECO:0000313" key="6">
    <source>
        <dbReference type="Proteomes" id="UP000257109"/>
    </source>
</evidence>
<dbReference type="SUPFAM" id="SSF46785">
    <property type="entry name" value="Winged helix' DNA-binding domain"/>
    <property type="match status" value="1"/>
</dbReference>
<keyword evidence="2" id="KW-0677">Repeat</keyword>
<dbReference type="InterPro" id="IPR002182">
    <property type="entry name" value="NB-ARC"/>
</dbReference>
<dbReference type="PROSITE" id="PS50104">
    <property type="entry name" value="TIR"/>
    <property type="match status" value="1"/>
</dbReference>
<dbReference type="GO" id="GO:0043531">
    <property type="term" value="F:ADP binding"/>
    <property type="evidence" value="ECO:0007669"/>
    <property type="project" value="InterPro"/>
</dbReference>
<comment type="caution">
    <text evidence="5">The sequence shown here is derived from an EMBL/GenBank/DDBJ whole genome shotgun (WGS) entry which is preliminary data.</text>
</comment>
<dbReference type="SUPFAM" id="SSF52047">
    <property type="entry name" value="RNI-like"/>
    <property type="match status" value="1"/>
</dbReference>
<dbReference type="OrthoDB" id="1435893at2759"/>
<dbReference type="Proteomes" id="UP000257109">
    <property type="component" value="Unassembled WGS sequence"/>
</dbReference>
<dbReference type="SUPFAM" id="SSF52540">
    <property type="entry name" value="P-loop containing nucleoside triphosphate hydrolases"/>
    <property type="match status" value="1"/>
</dbReference>
<evidence type="ECO:0000313" key="5">
    <source>
        <dbReference type="EMBL" id="RDY13196.1"/>
    </source>
</evidence>
<dbReference type="GO" id="GO:0007165">
    <property type="term" value="P:signal transduction"/>
    <property type="evidence" value="ECO:0007669"/>
    <property type="project" value="InterPro"/>
</dbReference>
<dbReference type="Pfam" id="PF01582">
    <property type="entry name" value="TIR"/>
    <property type="match status" value="1"/>
</dbReference>
<keyword evidence="3" id="KW-0611">Plant defense</keyword>
<dbReference type="SUPFAM" id="SSF52058">
    <property type="entry name" value="L domain-like"/>
    <property type="match status" value="2"/>
</dbReference>
<dbReference type="InterPro" id="IPR000157">
    <property type="entry name" value="TIR_dom"/>
</dbReference>
<dbReference type="SUPFAM" id="SSF52200">
    <property type="entry name" value="Toll/Interleukin receptor TIR domain"/>
    <property type="match status" value="1"/>
</dbReference>
<keyword evidence="1" id="KW-0433">Leucine-rich repeat</keyword>
<dbReference type="InterPro" id="IPR027417">
    <property type="entry name" value="P-loop_NTPase"/>
</dbReference>
<dbReference type="Pfam" id="PF07725">
    <property type="entry name" value="LRR_3"/>
    <property type="match status" value="1"/>
</dbReference>
<proteinExistence type="predicted"/>
<feature type="domain" description="TIR" evidence="4">
    <location>
        <begin position="1"/>
        <end position="96"/>
    </location>
</feature>
<dbReference type="InterPro" id="IPR011713">
    <property type="entry name" value="Leu-rich_rpt_3"/>
</dbReference>
<dbReference type="InterPro" id="IPR044974">
    <property type="entry name" value="Disease_R_plants"/>
</dbReference>
<dbReference type="Pfam" id="PF00931">
    <property type="entry name" value="NB-ARC"/>
    <property type="match status" value="1"/>
</dbReference>
<dbReference type="InterPro" id="IPR042197">
    <property type="entry name" value="Apaf_helical"/>
</dbReference>
<evidence type="ECO:0000259" key="4">
    <source>
        <dbReference type="PROSITE" id="PS50104"/>
    </source>
</evidence>
<dbReference type="EMBL" id="QJKJ01000324">
    <property type="protein sequence ID" value="RDY13196.1"/>
    <property type="molecule type" value="Genomic_DNA"/>
</dbReference>
<evidence type="ECO:0000256" key="2">
    <source>
        <dbReference type="ARBA" id="ARBA00022737"/>
    </source>
</evidence>
<name>A0A371IDS6_MUCPR</name>
<gene>
    <name evidence="5" type="primary">N</name>
    <name evidence="5" type="ORF">CR513_01918</name>
</gene>
<sequence>DYASSKWCLDELSKILECKKSQKQIVIPIFYNIDPSDVRNQTGSYEKAFAKHEGHHRCNKWRDDLKEAANLAGWDSRGRSEVEFLKDIIEDVLKKLPSRYPSHPIHKGLVGIDENYDQILSLLKIGTSEVKIVGIWGMGGIGKTTLARVLYDNLSYEFEGRCFLEKVREKSNNLEDLCDNLFSTLLKKKKDSLNDFDMERLRRKKVFIVLDDVTTSEQLDKLIEERDFLGPETGSRVIVTTRNKQLLSPCHEIYEVKGLSSHHSLQLFCSAAFGDKQPKDEYDVLSKKVVSYCKSTPLALKVLGSSLRTRNIEAWKSELKKLEEVPNMKIHKVLKLSYDDLECFEKDIFLDIACFFRGKERDWVTGLLEAFGFFPKSGIEVLLDKALITISDDNRIEMHDLLQEMGRGIVHRKSDDTRRGSRLWRPEQVHDALKHNKGTDVEGIILHLDKLTVDLSWSSDSFAKMTNLRFLQIHLAINVNSSKVRFPNGLESLPGELKYLDWDGCCLESLSLPEQLVELRMRGSKLKKLWDRDQNLVNLETIDLSYSRDLIEMLDLSKAEKLRSVNLSGCRSLRQLRVHSKSLRALTLKGCSSIEEISVTSEGMTSSNFSCTTISKLSSSIGLLMSLEELDLSGTNIVSLPKNIKNLSMLKKLKLTDCRKLMYLVGLPPSLTKLYLRDCRNLIFLLDLPPSLSDLYLTNCRKLVYIPKLPHSLSKLHLYDCWELLSLPQLPPSLIEIDFRHYRKLVTLPQLPPSLSMIYLTNCRELESLPELPQSLEELHLNDCWKLKHLPKLPLSLSKLSLIHCMELKSLPELPPSLWNLCLNNCKELESLPERPPFLEKLHLNDCWKLKHLPKLPLSLSNLCLIHCRELKSLWELPPSLTKLDLHDCWKLEHLPKLPLSLSKLRLIHCRELKSLPELPPSLEELDLNDCWKLKYLPKLPLSLSKLCLIRCRELKSLPELPPSLEELEFLHSPSLKSRNHPLQLTFQTLKLVSTSCSFQIVACTDTRRLFISRGNLNYIRGNETVEFSYTTISKFSSSIGLLMSLEELDLSGTNTVSLLINIKNHSMLRKLKLIDCRKLMYLLELPSFQTEIYLRDFRNLTLLLDLRPSLSNLHLTNCWKLVYMPKHLPSLNKKLLSLLQIPPSLTEVDLRHCWKLVTLSELPPYLSRLYLNNCKELKELKSLLELSPSLWNHCLNNCRELKELKSPLKLRPSLKELQPDDCKKLITYAPPKASPSLSKIFLYKFLETQDLESLPELPPSLEKLQLDNCRKFISHPKIPPSLRMFCLHRCEELKSLPKHPPSLSMLDLNNWMEVEDHSTINVTIYVTKSNALFTQTPYLNLYDYFLFLGDH</sequence>
<dbReference type="InterPro" id="IPR032675">
    <property type="entry name" value="LRR_dom_sf"/>
</dbReference>
<evidence type="ECO:0000256" key="1">
    <source>
        <dbReference type="ARBA" id="ARBA00022614"/>
    </source>
</evidence>
<dbReference type="Gene3D" id="3.40.50.10140">
    <property type="entry name" value="Toll/interleukin-1 receptor homology (TIR) domain"/>
    <property type="match status" value="1"/>
</dbReference>
<reference evidence="5" key="1">
    <citation type="submission" date="2018-05" db="EMBL/GenBank/DDBJ databases">
        <title>Draft genome of Mucuna pruriens seed.</title>
        <authorList>
            <person name="Nnadi N.E."/>
            <person name="Vos R."/>
            <person name="Hasami M.H."/>
            <person name="Devisetty U.K."/>
            <person name="Aguiy J.C."/>
        </authorList>
    </citation>
    <scope>NUCLEOTIDE SEQUENCE [LARGE SCALE GENOMIC DNA]</scope>
    <source>
        <strain evidence="5">JCA_2017</strain>
    </source>
</reference>
<dbReference type="Pfam" id="PF23282">
    <property type="entry name" value="WHD_ROQ1"/>
    <property type="match status" value="1"/>
</dbReference>
<dbReference type="SMART" id="SM00364">
    <property type="entry name" value="LRR_BAC"/>
    <property type="match status" value="10"/>
</dbReference>
<feature type="non-terminal residue" evidence="5">
    <location>
        <position position="1"/>
    </location>
</feature>
<dbReference type="FunFam" id="1.10.8.430:FF:000002">
    <property type="entry name" value="Disease resistance protein (TIR-NBS-LRR class)"/>
    <property type="match status" value="1"/>
</dbReference>
<dbReference type="PRINTS" id="PR00364">
    <property type="entry name" value="DISEASERSIST"/>
</dbReference>
<dbReference type="PANTHER" id="PTHR11017">
    <property type="entry name" value="LEUCINE-RICH REPEAT-CONTAINING PROTEIN"/>
    <property type="match status" value="1"/>
</dbReference>
<dbReference type="GO" id="GO:0006952">
    <property type="term" value="P:defense response"/>
    <property type="evidence" value="ECO:0007669"/>
    <property type="project" value="UniProtKB-KW"/>
</dbReference>
<keyword evidence="6" id="KW-1185">Reference proteome</keyword>
<dbReference type="PANTHER" id="PTHR11017:SF243">
    <property type="entry name" value="ADP-RIBOSYL CYCLASE_CYCLIC ADP-RIBOSE HYDROLASE"/>
    <property type="match status" value="1"/>
</dbReference>
<dbReference type="Gene3D" id="3.80.10.10">
    <property type="entry name" value="Ribonuclease Inhibitor"/>
    <property type="match status" value="4"/>
</dbReference>
<protein>
    <submittedName>
        <fullName evidence="5">TMV resistance protein N</fullName>
    </submittedName>
</protein>
<accession>A0A371IDS6</accession>
<dbReference type="Gene3D" id="3.40.50.300">
    <property type="entry name" value="P-loop containing nucleotide triphosphate hydrolases"/>
    <property type="match status" value="1"/>
</dbReference>